<organism evidence="1">
    <name type="scientific">marine sediment metagenome</name>
    <dbReference type="NCBI Taxonomy" id="412755"/>
    <lineage>
        <taxon>unclassified sequences</taxon>
        <taxon>metagenomes</taxon>
        <taxon>ecological metagenomes</taxon>
    </lineage>
</organism>
<comment type="caution">
    <text evidence="1">The sequence shown here is derived from an EMBL/GenBank/DDBJ whole genome shotgun (WGS) entry which is preliminary data.</text>
</comment>
<reference evidence="1" key="1">
    <citation type="journal article" date="2015" name="Nature">
        <title>Complex archaea that bridge the gap between prokaryotes and eukaryotes.</title>
        <authorList>
            <person name="Spang A."/>
            <person name="Saw J.H."/>
            <person name="Jorgensen S.L."/>
            <person name="Zaremba-Niedzwiedzka K."/>
            <person name="Martijn J."/>
            <person name="Lind A.E."/>
            <person name="van Eijk R."/>
            <person name="Schleper C."/>
            <person name="Guy L."/>
            <person name="Ettema T.J."/>
        </authorList>
    </citation>
    <scope>NUCLEOTIDE SEQUENCE</scope>
</reference>
<protein>
    <submittedName>
        <fullName evidence="1">Uncharacterized protein</fullName>
    </submittedName>
</protein>
<dbReference type="AlphaFoldDB" id="A0A0F9QWF2"/>
<accession>A0A0F9QWF2</accession>
<name>A0A0F9QWF2_9ZZZZ</name>
<gene>
    <name evidence="1" type="ORF">LCGC14_1045880</name>
</gene>
<sequence>MVVRCYRCWGSKELEDVFRCVSCQELFCKTHEGLPGLLLCTECFELSIREVKKMTNEEKQLIDTLADMDDTQIADLSGELLCKNIRQLLAVITKLDLRVMVKPVGPERVLRVESSLPPDPTIVVEKKKEVGRGYDRLV</sequence>
<dbReference type="EMBL" id="LAZR01004341">
    <property type="protein sequence ID" value="KKN09503.1"/>
    <property type="molecule type" value="Genomic_DNA"/>
</dbReference>
<proteinExistence type="predicted"/>
<evidence type="ECO:0000313" key="1">
    <source>
        <dbReference type="EMBL" id="KKN09503.1"/>
    </source>
</evidence>